<feature type="domain" description="PPIase cyclophilin-type" evidence="7">
    <location>
        <begin position="84"/>
        <end position="231"/>
    </location>
</feature>
<dbReference type="GO" id="GO:0006457">
    <property type="term" value="P:protein folding"/>
    <property type="evidence" value="ECO:0007669"/>
    <property type="project" value="InterPro"/>
</dbReference>
<dbReference type="PROSITE" id="PS50072">
    <property type="entry name" value="CSA_PPIASE_2"/>
    <property type="match status" value="1"/>
</dbReference>
<dbReference type="KEGG" id="pswu:SY83_18060"/>
<dbReference type="CDD" id="cd00317">
    <property type="entry name" value="cyclophilin"/>
    <property type="match status" value="1"/>
</dbReference>
<dbReference type="InterPro" id="IPR029000">
    <property type="entry name" value="Cyclophilin-like_dom_sf"/>
</dbReference>
<keyword evidence="4 5" id="KW-0413">Isomerase</keyword>
<evidence type="ECO:0000313" key="9">
    <source>
        <dbReference type="Proteomes" id="UP000076927"/>
    </source>
</evidence>
<feature type="region of interest" description="Disordered" evidence="6">
    <location>
        <begin position="26"/>
        <end position="66"/>
    </location>
</feature>
<name>A0A172TLM7_9BACL</name>
<evidence type="ECO:0000313" key="8">
    <source>
        <dbReference type="EMBL" id="ANE47882.1"/>
    </source>
</evidence>
<dbReference type="Pfam" id="PF00160">
    <property type="entry name" value="Pro_isomerase"/>
    <property type="match status" value="1"/>
</dbReference>
<evidence type="ECO:0000259" key="7">
    <source>
        <dbReference type="PROSITE" id="PS50072"/>
    </source>
</evidence>
<protein>
    <recommendedName>
        <fullName evidence="5">Peptidyl-prolyl cis-trans isomerase</fullName>
        <shortName evidence="5">PPIase</shortName>
        <ecNumber evidence="5">5.2.1.8</ecNumber>
    </recommendedName>
</protein>
<dbReference type="PANTHER" id="PTHR45625">
    <property type="entry name" value="PEPTIDYL-PROLYL CIS-TRANS ISOMERASE-RELATED"/>
    <property type="match status" value="1"/>
</dbReference>
<feature type="chain" id="PRO_5039748640" description="Peptidyl-prolyl cis-trans isomerase" evidence="5">
    <location>
        <begin position="20"/>
        <end position="234"/>
    </location>
</feature>
<feature type="compositionally biased region" description="Low complexity" evidence="6">
    <location>
        <begin position="27"/>
        <end position="54"/>
    </location>
</feature>
<comment type="catalytic activity">
    <reaction evidence="1 5">
        <text>[protein]-peptidylproline (omega=180) = [protein]-peptidylproline (omega=0)</text>
        <dbReference type="Rhea" id="RHEA:16237"/>
        <dbReference type="Rhea" id="RHEA-COMP:10747"/>
        <dbReference type="Rhea" id="RHEA-COMP:10748"/>
        <dbReference type="ChEBI" id="CHEBI:83833"/>
        <dbReference type="ChEBI" id="CHEBI:83834"/>
        <dbReference type="EC" id="5.2.1.8"/>
    </reaction>
</comment>
<dbReference type="AlphaFoldDB" id="A0A172TLM7"/>
<dbReference type="GO" id="GO:0003755">
    <property type="term" value="F:peptidyl-prolyl cis-trans isomerase activity"/>
    <property type="evidence" value="ECO:0007669"/>
    <property type="project" value="UniProtKB-UniRule"/>
</dbReference>
<evidence type="ECO:0000256" key="4">
    <source>
        <dbReference type="ARBA" id="ARBA00023235"/>
    </source>
</evidence>
<dbReference type="STRING" id="1178515.SY83_18060"/>
<keyword evidence="3 5" id="KW-0697">Rotamase</keyword>
<proteinExistence type="inferred from homology"/>
<keyword evidence="5" id="KW-0732">Signal</keyword>
<sequence>MKRRIYTSSIVLLTAAALLTGCGEKPNSGSTNTGNAANGTNNASSGSATDGSATEQTPKQWASPPAMTIDQDKQYKAEFHTSKGNFTIELFAKDAPVTVNNFIFLAKEKFYEGVTFHRIIQSFMIQGGDPTGTGGGGPGYAIKDELGSKHTYEPGTIAMANAGPNTGGSQFFICSGEDAASLNSQPNYPIFGKVVEGMETINLIAATPVEQGSEATPSKPTEVVTINSISITEQ</sequence>
<comment type="similarity">
    <text evidence="5">Belongs to the cyclophilin-type PPIase family.</text>
</comment>
<dbReference type="EC" id="5.2.1.8" evidence="5"/>
<dbReference type="InterPro" id="IPR002130">
    <property type="entry name" value="Cyclophilin-type_PPIase_dom"/>
</dbReference>
<evidence type="ECO:0000256" key="1">
    <source>
        <dbReference type="ARBA" id="ARBA00000971"/>
    </source>
</evidence>
<dbReference type="OrthoDB" id="9807797at2"/>
<dbReference type="Gene3D" id="2.40.100.10">
    <property type="entry name" value="Cyclophilin-like"/>
    <property type="match status" value="1"/>
</dbReference>
<keyword evidence="9" id="KW-1185">Reference proteome</keyword>
<organism evidence="8 9">
    <name type="scientific">Paenibacillus swuensis</name>
    <dbReference type="NCBI Taxonomy" id="1178515"/>
    <lineage>
        <taxon>Bacteria</taxon>
        <taxon>Bacillati</taxon>
        <taxon>Bacillota</taxon>
        <taxon>Bacilli</taxon>
        <taxon>Bacillales</taxon>
        <taxon>Paenibacillaceae</taxon>
        <taxon>Paenibacillus</taxon>
    </lineage>
</organism>
<evidence type="ECO:0000256" key="3">
    <source>
        <dbReference type="ARBA" id="ARBA00023110"/>
    </source>
</evidence>
<evidence type="ECO:0000256" key="6">
    <source>
        <dbReference type="SAM" id="MobiDB-lite"/>
    </source>
</evidence>
<reference evidence="8 9" key="1">
    <citation type="submission" date="2015-01" db="EMBL/GenBank/DDBJ databases">
        <title>Paenibacillus swuensis/DY6/whole genome sequencing.</title>
        <authorList>
            <person name="Kim M.K."/>
            <person name="Srinivasan S."/>
            <person name="Lee J.-J."/>
        </authorList>
    </citation>
    <scope>NUCLEOTIDE SEQUENCE [LARGE SCALE GENOMIC DNA]</scope>
    <source>
        <strain evidence="8 9">DY6</strain>
    </source>
</reference>
<dbReference type="InterPro" id="IPR020892">
    <property type="entry name" value="Cyclophilin-type_PPIase_CS"/>
</dbReference>
<dbReference type="EMBL" id="CP011388">
    <property type="protein sequence ID" value="ANE47882.1"/>
    <property type="molecule type" value="Genomic_DNA"/>
</dbReference>
<dbReference type="PROSITE" id="PS00170">
    <property type="entry name" value="CSA_PPIASE_1"/>
    <property type="match status" value="1"/>
</dbReference>
<gene>
    <name evidence="8" type="ORF">SY83_18060</name>
</gene>
<accession>A0A172TLM7</accession>
<dbReference type="InterPro" id="IPR044666">
    <property type="entry name" value="Cyclophilin_A-like"/>
</dbReference>
<feature type="signal peptide" evidence="5">
    <location>
        <begin position="1"/>
        <end position="19"/>
    </location>
</feature>
<dbReference type="PROSITE" id="PS51257">
    <property type="entry name" value="PROKAR_LIPOPROTEIN"/>
    <property type="match status" value="1"/>
</dbReference>
<comment type="function">
    <text evidence="2 5">PPIases accelerate the folding of proteins. It catalyzes the cis-trans isomerization of proline imidic peptide bonds in oligopeptides.</text>
</comment>
<dbReference type="RefSeq" id="WP_068609053.1">
    <property type="nucleotide sequence ID" value="NZ_CP011388.1"/>
</dbReference>
<dbReference type="PANTHER" id="PTHR45625:SF4">
    <property type="entry name" value="PEPTIDYLPROLYL ISOMERASE DOMAIN AND WD REPEAT-CONTAINING PROTEIN 1"/>
    <property type="match status" value="1"/>
</dbReference>
<dbReference type="SUPFAM" id="SSF50891">
    <property type="entry name" value="Cyclophilin-like"/>
    <property type="match status" value="1"/>
</dbReference>
<evidence type="ECO:0000256" key="5">
    <source>
        <dbReference type="RuleBase" id="RU363019"/>
    </source>
</evidence>
<dbReference type="PATRIC" id="fig|1178515.4.peg.3640"/>
<dbReference type="Proteomes" id="UP000076927">
    <property type="component" value="Chromosome"/>
</dbReference>
<dbReference type="PRINTS" id="PR00153">
    <property type="entry name" value="CSAPPISMRASE"/>
</dbReference>
<evidence type="ECO:0000256" key="2">
    <source>
        <dbReference type="ARBA" id="ARBA00002388"/>
    </source>
</evidence>